<dbReference type="AlphaFoldDB" id="A0A8D9MHX6"/>
<evidence type="ECO:0000313" key="1">
    <source>
        <dbReference type="EMBL" id="CAG7910060.1"/>
    </source>
</evidence>
<reference evidence="1 2" key="1">
    <citation type="submission" date="2021-07" db="EMBL/GenBank/DDBJ databases">
        <authorList>
            <consortium name="Genoscope - CEA"/>
            <person name="William W."/>
        </authorList>
    </citation>
    <scope>NUCLEOTIDE SEQUENCE [LARGE SCALE GENOMIC DNA]</scope>
</reference>
<dbReference type="Gramene" id="A10p13060.2_BraZ1">
    <property type="protein sequence ID" value="A10p13060.2_BraZ1.CDS"/>
    <property type="gene ID" value="A10g13060.2_BraZ1"/>
</dbReference>
<proteinExistence type="predicted"/>
<dbReference type="EMBL" id="LS974626">
    <property type="protein sequence ID" value="CAG7910060.1"/>
    <property type="molecule type" value="Genomic_DNA"/>
</dbReference>
<accession>A0A8D9MHX6</accession>
<feature type="non-terminal residue" evidence="1">
    <location>
        <position position="1"/>
    </location>
</feature>
<gene>
    <name evidence="1" type="ORF">BRAPAZ1V2_A10P13060.2</name>
</gene>
<protein>
    <submittedName>
        <fullName evidence="1">Uncharacterized protein</fullName>
    </submittedName>
</protein>
<sequence>LKSVQYVLRATVESILKTTLPHAMESITGKALKDSIKIVRSFPDMDKAYSQLKTLRKSHLLYHKTVLVGDLAIIDISANEDGSMGQAMPDAESKVLELVICQQSHTFYSIEITFPVLKIHAECMVNCTGFHFDTKEGNILLPRFLDSILGIRAGKGIKVILACVS</sequence>
<evidence type="ECO:0000313" key="2">
    <source>
        <dbReference type="Proteomes" id="UP000694005"/>
    </source>
</evidence>
<name>A0A8D9MHX6_BRACM</name>
<organism evidence="1 2">
    <name type="scientific">Brassica campestris</name>
    <name type="common">Field mustard</name>
    <dbReference type="NCBI Taxonomy" id="3711"/>
    <lineage>
        <taxon>Eukaryota</taxon>
        <taxon>Viridiplantae</taxon>
        <taxon>Streptophyta</taxon>
        <taxon>Embryophyta</taxon>
        <taxon>Tracheophyta</taxon>
        <taxon>Spermatophyta</taxon>
        <taxon>Magnoliopsida</taxon>
        <taxon>eudicotyledons</taxon>
        <taxon>Gunneridae</taxon>
        <taxon>Pentapetalae</taxon>
        <taxon>rosids</taxon>
        <taxon>malvids</taxon>
        <taxon>Brassicales</taxon>
        <taxon>Brassicaceae</taxon>
        <taxon>Brassiceae</taxon>
        <taxon>Brassica</taxon>
    </lineage>
</organism>
<dbReference type="Proteomes" id="UP000694005">
    <property type="component" value="Chromosome A10"/>
</dbReference>